<dbReference type="GO" id="GO:0005634">
    <property type="term" value="C:nucleus"/>
    <property type="evidence" value="ECO:0007669"/>
    <property type="project" value="UniProtKB-SubCell"/>
</dbReference>
<gene>
    <name evidence="8" type="ORF">M8C21_022227</name>
</gene>
<keyword evidence="6" id="KW-0539">Nucleus</keyword>
<sequence length="268" mass="30848">ASILYLTPTIKLLPNPSPTARRLYLRRSSSLTPRLRHPMRGPLSNCESPAHFFNFIEPGLKSQLVIDWTFSEGWDNFVRDNGVEDFDFVVFKHEGNMVFNTMVFDTSWCEREYSNNQVTESSGTCIIDTDAPKKIPKEEDTGPHHIHHPYFIGTLGTTACEYGLYLPINFTRSTRLRAREMILRNGQRNMSWTVKLKTCLKRSTTVKLKTCLKRYIHIGQGWHDFYTANGLKEGDQFKFELIQTGIKPIAIFYNLSSKPSKSQENATE</sequence>
<dbReference type="Pfam" id="PF02362">
    <property type="entry name" value="B3"/>
    <property type="match status" value="1"/>
</dbReference>
<dbReference type="InterPro" id="IPR039218">
    <property type="entry name" value="REM_fam"/>
</dbReference>
<feature type="domain" description="TF-B3" evidence="7">
    <location>
        <begin position="164"/>
        <end position="255"/>
    </location>
</feature>
<dbReference type="SMART" id="SM01019">
    <property type="entry name" value="B3"/>
    <property type="match status" value="2"/>
</dbReference>
<feature type="non-terminal residue" evidence="8">
    <location>
        <position position="1"/>
    </location>
</feature>
<keyword evidence="2" id="KW-0677">Repeat</keyword>
<keyword evidence="3" id="KW-0805">Transcription regulation</keyword>
<evidence type="ECO:0000313" key="8">
    <source>
        <dbReference type="EMBL" id="KAI7753791.1"/>
    </source>
</evidence>
<evidence type="ECO:0000256" key="2">
    <source>
        <dbReference type="ARBA" id="ARBA00022737"/>
    </source>
</evidence>
<evidence type="ECO:0000256" key="5">
    <source>
        <dbReference type="ARBA" id="ARBA00023163"/>
    </source>
</evidence>
<accession>A0AAD5GVH2</accession>
<dbReference type="InterPro" id="IPR003340">
    <property type="entry name" value="B3_DNA-bd"/>
</dbReference>
<dbReference type="SUPFAM" id="SSF101936">
    <property type="entry name" value="DNA-binding pseudobarrel domain"/>
    <property type="match status" value="2"/>
</dbReference>
<keyword evidence="5" id="KW-0804">Transcription</keyword>
<dbReference type="CDD" id="cd10017">
    <property type="entry name" value="B3_DNA"/>
    <property type="match status" value="2"/>
</dbReference>
<dbReference type="Gene3D" id="2.40.330.10">
    <property type="entry name" value="DNA-binding pseudobarrel domain"/>
    <property type="match status" value="2"/>
</dbReference>
<name>A0AAD5GVH2_AMBAR</name>
<keyword evidence="4" id="KW-0238">DNA-binding</keyword>
<evidence type="ECO:0000259" key="7">
    <source>
        <dbReference type="PROSITE" id="PS50863"/>
    </source>
</evidence>
<proteinExistence type="predicted"/>
<evidence type="ECO:0000256" key="1">
    <source>
        <dbReference type="ARBA" id="ARBA00004123"/>
    </source>
</evidence>
<evidence type="ECO:0000256" key="3">
    <source>
        <dbReference type="ARBA" id="ARBA00023015"/>
    </source>
</evidence>
<dbReference type="PROSITE" id="PS50863">
    <property type="entry name" value="B3"/>
    <property type="match status" value="2"/>
</dbReference>
<dbReference type="PANTHER" id="PTHR31674:SF62">
    <property type="entry name" value="B3 DOMAIN-CONTAINING PROTEIN REM14-RELATED"/>
    <property type="match status" value="1"/>
</dbReference>
<dbReference type="AlphaFoldDB" id="A0AAD5GVH2"/>
<dbReference type="Proteomes" id="UP001206925">
    <property type="component" value="Unassembled WGS sequence"/>
</dbReference>
<protein>
    <recommendedName>
        <fullName evidence="7">TF-B3 domain-containing protein</fullName>
    </recommendedName>
</protein>
<keyword evidence="9" id="KW-1185">Reference proteome</keyword>
<evidence type="ECO:0000256" key="6">
    <source>
        <dbReference type="ARBA" id="ARBA00023242"/>
    </source>
</evidence>
<dbReference type="GO" id="GO:0003677">
    <property type="term" value="F:DNA binding"/>
    <property type="evidence" value="ECO:0007669"/>
    <property type="project" value="UniProtKB-KW"/>
</dbReference>
<reference evidence="8" key="1">
    <citation type="submission" date="2022-06" db="EMBL/GenBank/DDBJ databases">
        <title>Uncovering the hologenomic basis of an extraordinary plant invasion.</title>
        <authorList>
            <person name="Bieker V.C."/>
            <person name="Martin M.D."/>
            <person name="Gilbert T."/>
            <person name="Hodgins K."/>
            <person name="Battlay P."/>
            <person name="Petersen B."/>
            <person name="Wilson J."/>
        </authorList>
    </citation>
    <scope>NUCLEOTIDE SEQUENCE</scope>
    <source>
        <strain evidence="8">AA19_3_7</strain>
        <tissue evidence="8">Leaf</tissue>
    </source>
</reference>
<organism evidence="8 9">
    <name type="scientific">Ambrosia artemisiifolia</name>
    <name type="common">Common ragweed</name>
    <dbReference type="NCBI Taxonomy" id="4212"/>
    <lineage>
        <taxon>Eukaryota</taxon>
        <taxon>Viridiplantae</taxon>
        <taxon>Streptophyta</taxon>
        <taxon>Embryophyta</taxon>
        <taxon>Tracheophyta</taxon>
        <taxon>Spermatophyta</taxon>
        <taxon>Magnoliopsida</taxon>
        <taxon>eudicotyledons</taxon>
        <taxon>Gunneridae</taxon>
        <taxon>Pentapetalae</taxon>
        <taxon>asterids</taxon>
        <taxon>campanulids</taxon>
        <taxon>Asterales</taxon>
        <taxon>Asteraceae</taxon>
        <taxon>Asteroideae</taxon>
        <taxon>Heliantheae alliance</taxon>
        <taxon>Heliantheae</taxon>
        <taxon>Ambrosia</taxon>
    </lineage>
</organism>
<dbReference type="InterPro" id="IPR015300">
    <property type="entry name" value="DNA-bd_pseudobarrel_sf"/>
</dbReference>
<feature type="domain" description="TF-B3" evidence="7">
    <location>
        <begin position="70"/>
        <end position="107"/>
    </location>
</feature>
<evidence type="ECO:0000313" key="9">
    <source>
        <dbReference type="Proteomes" id="UP001206925"/>
    </source>
</evidence>
<dbReference type="EMBL" id="JAMZMK010005269">
    <property type="protein sequence ID" value="KAI7753791.1"/>
    <property type="molecule type" value="Genomic_DNA"/>
</dbReference>
<dbReference type="PANTHER" id="PTHR31674">
    <property type="entry name" value="B3 DOMAIN-CONTAINING PROTEIN REM-LIKE 3-RELATED"/>
    <property type="match status" value="1"/>
</dbReference>
<comment type="subcellular location">
    <subcellularLocation>
        <location evidence="1">Nucleus</location>
    </subcellularLocation>
</comment>
<evidence type="ECO:0000256" key="4">
    <source>
        <dbReference type="ARBA" id="ARBA00023125"/>
    </source>
</evidence>
<comment type="caution">
    <text evidence="8">The sequence shown here is derived from an EMBL/GenBank/DDBJ whole genome shotgun (WGS) entry which is preliminary data.</text>
</comment>